<keyword evidence="2" id="KW-1185">Reference proteome</keyword>
<protein>
    <submittedName>
        <fullName evidence="1">Uncharacterized protein</fullName>
    </submittedName>
</protein>
<proteinExistence type="predicted"/>
<dbReference type="EMBL" id="WSZM01000054">
    <property type="protein sequence ID" value="KAF4045236.1"/>
    <property type="molecule type" value="Genomic_DNA"/>
</dbReference>
<sequence>MIMYTSILVALRQPFQGGWASSPTNLFPGHSKLEWTFSVNAWVFGGMIGSVGLRPLQQPEDPQEAAVGQLHLHDRGCRGRESNVIVFSAGRLFAGVASGTATGTDIGANRHPVPSYLLLLRQHKLGLALPGCDSGRAGPAHGSVDVCGESAVAAHEEPPRGSQAGPCTSLRQGEHVHSAVVARAVGQAEQSLIQALAEPGSLYALKYHLQMVAAI</sequence>
<dbReference type="AlphaFoldDB" id="A0A833TRB7"/>
<accession>A0A833TRB7</accession>
<evidence type="ECO:0000313" key="2">
    <source>
        <dbReference type="Proteomes" id="UP000602510"/>
    </source>
</evidence>
<evidence type="ECO:0000313" key="1">
    <source>
        <dbReference type="EMBL" id="KAF4045236.1"/>
    </source>
</evidence>
<dbReference type="Proteomes" id="UP000602510">
    <property type="component" value="Unassembled WGS sequence"/>
</dbReference>
<gene>
    <name evidence="1" type="ORF">GN244_ATG02368</name>
</gene>
<reference evidence="1" key="1">
    <citation type="submission" date="2020-04" db="EMBL/GenBank/DDBJ databases">
        <title>Hybrid Assembly of Korean Phytophthora infestans isolates.</title>
        <authorList>
            <person name="Prokchorchik M."/>
            <person name="Lee Y."/>
            <person name="Seo J."/>
            <person name="Cho J.-H."/>
            <person name="Park Y.-E."/>
            <person name="Jang D.-C."/>
            <person name="Im J.-S."/>
            <person name="Choi J.-G."/>
            <person name="Park H.-J."/>
            <person name="Lee G.-B."/>
            <person name="Lee Y.-G."/>
            <person name="Hong S.-Y."/>
            <person name="Cho K."/>
            <person name="Sohn K.H."/>
        </authorList>
    </citation>
    <scope>NUCLEOTIDE SEQUENCE</scope>
    <source>
        <strain evidence="1">KR_1_A1</strain>
    </source>
</reference>
<comment type="caution">
    <text evidence="1">The sequence shown here is derived from an EMBL/GenBank/DDBJ whole genome shotgun (WGS) entry which is preliminary data.</text>
</comment>
<name>A0A833TRB7_PHYIN</name>
<organism evidence="1 2">
    <name type="scientific">Phytophthora infestans</name>
    <name type="common">Potato late blight agent</name>
    <name type="synonym">Botrytis infestans</name>
    <dbReference type="NCBI Taxonomy" id="4787"/>
    <lineage>
        <taxon>Eukaryota</taxon>
        <taxon>Sar</taxon>
        <taxon>Stramenopiles</taxon>
        <taxon>Oomycota</taxon>
        <taxon>Peronosporomycetes</taxon>
        <taxon>Peronosporales</taxon>
        <taxon>Peronosporaceae</taxon>
        <taxon>Phytophthora</taxon>
    </lineage>
</organism>